<gene>
    <name evidence="1" type="ORF">UFOVP222_122</name>
</gene>
<organism evidence="1">
    <name type="scientific">uncultured Caudovirales phage</name>
    <dbReference type="NCBI Taxonomy" id="2100421"/>
    <lineage>
        <taxon>Viruses</taxon>
        <taxon>Duplodnaviria</taxon>
        <taxon>Heunggongvirae</taxon>
        <taxon>Uroviricota</taxon>
        <taxon>Caudoviricetes</taxon>
        <taxon>Peduoviridae</taxon>
        <taxon>Maltschvirus</taxon>
        <taxon>Maltschvirus maltsch</taxon>
    </lineage>
</organism>
<protein>
    <submittedName>
        <fullName evidence="1">Uncharacterized protein</fullName>
    </submittedName>
</protein>
<proteinExistence type="predicted"/>
<sequence>MKTIEVVYTDYIQVEVPDDWDLGLREDDIIDLAIEQHQANPDGTWEIVVE</sequence>
<name>A0A6J5TBE0_9CAUD</name>
<dbReference type="EMBL" id="LR798269">
    <property type="protein sequence ID" value="CAB5219735.1"/>
    <property type="molecule type" value="Genomic_DNA"/>
</dbReference>
<accession>A0A6J5TBE0</accession>
<evidence type="ECO:0000313" key="1">
    <source>
        <dbReference type="EMBL" id="CAB5219735.1"/>
    </source>
</evidence>
<reference evidence="1" key="1">
    <citation type="submission" date="2020-05" db="EMBL/GenBank/DDBJ databases">
        <authorList>
            <person name="Chiriac C."/>
            <person name="Salcher M."/>
            <person name="Ghai R."/>
            <person name="Kavagutti S V."/>
        </authorList>
    </citation>
    <scope>NUCLEOTIDE SEQUENCE</scope>
</reference>